<organism evidence="2 3">
    <name type="scientific">Plantactinospora siamensis</name>
    <dbReference type="NCBI Taxonomy" id="555372"/>
    <lineage>
        <taxon>Bacteria</taxon>
        <taxon>Bacillati</taxon>
        <taxon>Actinomycetota</taxon>
        <taxon>Actinomycetes</taxon>
        <taxon>Micromonosporales</taxon>
        <taxon>Micromonosporaceae</taxon>
        <taxon>Plantactinospora</taxon>
    </lineage>
</organism>
<protein>
    <recommendedName>
        <fullName evidence="4">Aminoglycoside phosphotransferase domain-containing protein</fullName>
    </recommendedName>
</protein>
<dbReference type="EMBL" id="JBHLUE010000009">
    <property type="protein sequence ID" value="MFC0565011.1"/>
    <property type="molecule type" value="Genomic_DNA"/>
</dbReference>
<accession>A0ABV6NWG0</accession>
<comment type="caution">
    <text evidence="2">The sequence shown here is derived from an EMBL/GenBank/DDBJ whole genome shotgun (WGS) entry which is preliminary data.</text>
</comment>
<reference evidence="2 3" key="1">
    <citation type="submission" date="2024-09" db="EMBL/GenBank/DDBJ databases">
        <authorList>
            <person name="Sun Q."/>
            <person name="Mori K."/>
        </authorList>
    </citation>
    <scope>NUCLEOTIDE SEQUENCE [LARGE SCALE GENOMIC DNA]</scope>
    <source>
        <strain evidence="2 3">TBRC 2205</strain>
    </source>
</reference>
<feature type="compositionally biased region" description="Basic and acidic residues" evidence="1">
    <location>
        <begin position="184"/>
        <end position="198"/>
    </location>
</feature>
<feature type="region of interest" description="Disordered" evidence="1">
    <location>
        <begin position="184"/>
        <end position="237"/>
    </location>
</feature>
<sequence>MRYAACSRCVSWAAPGTRTSRAGWRRCGAGDWAIALRSPDDTTVARISLFDPTGPYTAALYREAARTRQVPILYAHRRLAGGGDLQLLEWLRLVPEDRAAAFHRATSAPTADVTDLVDVVRRIHQRARRELPWCGPLDTNPSNIMGASDGRLVLVDPLYADGPNLYATAAADPGRVVALIPEPERRPTDDNADDHAEPEPGSPPASRHDPEPRRPLLGDQAARTTPGARTVEHLVLQ</sequence>
<dbReference type="Proteomes" id="UP001589894">
    <property type="component" value="Unassembled WGS sequence"/>
</dbReference>
<feature type="compositionally biased region" description="Basic and acidic residues" evidence="1">
    <location>
        <begin position="206"/>
        <end position="216"/>
    </location>
</feature>
<evidence type="ECO:0008006" key="4">
    <source>
        <dbReference type="Google" id="ProtNLM"/>
    </source>
</evidence>
<evidence type="ECO:0000313" key="3">
    <source>
        <dbReference type="Proteomes" id="UP001589894"/>
    </source>
</evidence>
<keyword evidence="3" id="KW-1185">Reference proteome</keyword>
<name>A0ABV6NWG0_9ACTN</name>
<evidence type="ECO:0000313" key="2">
    <source>
        <dbReference type="EMBL" id="MFC0565011.1"/>
    </source>
</evidence>
<evidence type="ECO:0000256" key="1">
    <source>
        <dbReference type="SAM" id="MobiDB-lite"/>
    </source>
</evidence>
<proteinExistence type="predicted"/>
<gene>
    <name evidence="2" type="ORF">ACFFHU_12810</name>
</gene>
<dbReference type="RefSeq" id="WP_377338462.1">
    <property type="nucleotide sequence ID" value="NZ_JBHLUE010000009.1"/>
</dbReference>